<proteinExistence type="predicted"/>
<reference evidence="1 2" key="1">
    <citation type="submission" date="2018-09" db="EMBL/GenBank/DDBJ databases">
        <title>Altererythrobacter spongiae sp. nov., isolated from a marine sponge.</title>
        <authorList>
            <person name="Zhuang L."/>
            <person name="Luo L."/>
        </authorList>
    </citation>
    <scope>NUCLEOTIDE SEQUENCE [LARGE SCALE GENOMIC DNA]</scope>
    <source>
        <strain evidence="1 2">HN-Y73</strain>
    </source>
</reference>
<protein>
    <submittedName>
        <fullName evidence="1">Uncharacterized protein</fullName>
    </submittedName>
</protein>
<sequence length="315" mass="35369">MPHIEVLRLPQDDARRARVLAARIAYQISPDTQLGFAFAQGADGLVAQLQGQDQPAFLISPVASANRIGWQRQDIAFAARRRFGHWGVTAKAEFGHSTDRQNTERGGAFENIFAGGKAQRFGAMLDREMAEWDIALGGEWLQERNSFFGGHFHDAFGLKGADTFFLDMNAAWQASPMWRFGMSFRQGWTNANGDQTIVDRAYLQSRAWSIDVERVGFVRNNDRIALRFAQPLRVSGGGLRLNLPVAYDYATQNPIYGLRPISLIPHGREIMGELAWRGALWGGYASTSLFYRHEPGHYARVAADKGVAFRWNSRF</sequence>
<comment type="caution">
    <text evidence="1">The sequence shown here is derived from an EMBL/GenBank/DDBJ whole genome shotgun (WGS) entry which is preliminary data.</text>
</comment>
<dbReference type="RefSeq" id="WP_120324082.1">
    <property type="nucleotide sequence ID" value="NZ_RAPF01000003.1"/>
</dbReference>
<gene>
    <name evidence="1" type="ORF">D6851_06440</name>
</gene>
<keyword evidence="2" id="KW-1185">Reference proteome</keyword>
<organism evidence="1 2">
    <name type="scientific">Altericroceibacterium spongiae</name>
    <dbReference type="NCBI Taxonomy" id="2320269"/>
    <lineage>
        <taxon>Bacteria</taxon>
        <taxon>Pseudomonadati</taxon>
        <taxon>Pseudomonadota</taxon>
        <taxon>Alphaproteobacteria</taxon>
        <taxon>Sphingomonadales</taxon>
        <taxon>Erythrobacteraceae</taxon>
        <taxon>Altericroceibacterium</taxon>
    </lineage>
</organism>
<dbReference type="EMBL" id="RAPF01000003">
    <property type="protein sequence ID" value="RKF21672.1"/>
    <property type="molecule type" value="Genomic_DNA"/>
</dbReference>
<dbReference type="Proteomes" id="UP000284395">
    <property type="component" value="Unassembled WGS sequence"/>
</dbReference>
<dbReference type="AlphaFoldDB" id="A0A420ELS3"/>
<dbReference type="OrthoDB" id="5405281at2"/>
<accession>A0A420ELS3</accession>
<evidence type="ECO:0000313" key="1">
    <source>
        <dbReference type="EMBL" id="RKF21672.1"/>
    </source>
</evidence>
<evidence type="ECO:0000313" key="2">
    <source>
        <dbReference type="Proteomes" id="UP000284395"/>
    </source>
</evidence>
<name>A0A420ELS3_9SPHN</name>